<proteinExistence type="predicted"/>
<protein>
    <recommendedName>
        <fullName evidence="4">DUF5666 domain-containing protein</fullName>
    </recommendedName>
</protein>
<accession>A0A1F5N7W6</accession>
<evidence type="ECO:0000256" key="1">
    <source>
        <dbReference type="SAM" id="SignalP"/>
    </source>
</evidence>
<feature type="signal peptide" evidence="1">
    <location>
        <begin position="1"/>
        <end position="23"/>
    </location>
</feature>
<evidence type="ECO:0000313" key="3">
    <source>
        <dbReference type="Proteomes" id="UP000177610"/>
    </source>
</evidence>
<evidence type="ECO:0000313" key="2">
    <source>
        <dbReference type="EMBL" id="OGE73688.1"/>
    </source>
</evidence>
<dbReference type="AlphaFoldDB" id="A0A1F5N7W6"/>
<comment type="caution">
    <text evidence="2">The sequence shown here is derived from an EMBL/GenBank/DDBJ whole genome shotgun (WGS) entry which is preliminary data.</text>
</comment>
<dbReference type="EMBL" id="MFEH01000005">
    <property type="protein sequence ID" value="OGE73688.1"/>
    <property type="molecule type" value="Genomic_DNA"/>
</dbReference>
<dbReference type="Proteomes" id="UP000177610">
    <property type="component" value="Unassembled WGS sequence"/>
</dbReference>
<gene>
    <name evidence="2" type="ORF">A2717_03590</name>
</gene>
<organism evidence="2 3">
    <name type="scientific">Candidatus Doudnabacteria bacterium RIFCSPHIGHO2_01_FULL_41_86</name>
    <dbReference type="NCBI Taxonomy" id="1817821"/>
    <lineage>
        <taxon>Bacteria</taxon>
        <taxon>Candidatus Doudnaibacteriota</taxon>
    </lineage>
</organism>
<feature type="chain" id="PRO_5009520103" description="DUF5666 domain-containing protein" evidence="1">
    <location>
        <begin position="24"/>
        <end position="219"/>
    </location>
</feature>
<name>A0A1F5N7W6_9BACT</name>
<keyword evidence="1" id="KW-0732">Signal</keyword>
<dbReference type="STRING" id="1817821.A2717_03590"/>
<evidence type="ECO:0008006" key="4">
    <source>
        <dbReference type="Google" id="ProtNLM"/>
    </source>
</evidence>
<sequence length="219" mass="23114">MKKYIVAFSIAAVVAAVALPAFAHDGGENENRHGAKLGVRLDHFLDANLDNSKFVVLGTVSSKTSGSLVITAKTTANVPNLVNSLATVNVNADTKFTSNNKVSTLADIAVGDKVIAIGTVSGTTLTATSVHINVDKKTEEQARRKAKAFGEVTAKTDNSITIKNSLTNTTQTLTVNDDTKVKINGEVKTMADVQVGDSGWVKFKTQAGVLIAKIVNLFR</sequence>
<reference evidence="2 3" key="1">
    <citation type="journal article" date="2016" name="Nat. Commun.">
        <title>Thousands of microbial genomes shed light on interconnected biogeochemical processes in an aquifer system.</title>
        <authorList>
            <person name="Anantharaman K."/>
            <person name="Brown C.T."/>
            <person name="Hug L.A."/>
            <person name="Sharon I."/>
            <person name="Castelle C.J."/>
            <person name="Probst A.J."/>
            <person name="Thomas B.C."/>
            <person name="Singh A."/>
            <person name="Wilkins M.J."/>
            <person name="Karaoz U."/>
            <person name="Brodie E.L."/>
            <person name="Williams K.H."/>
            <person name="Hubbard S.S."/>
            <person name="Banfield J.F."/>
        </authorList>
    </citation>
    <scope>NUCLEOTIDE SEQUENCE [LARGE SCALE GENOMIC DNA]</scope>
</reference>